<dbReference type="AlphaFoldDB" id="A0A7G9SV40"/>
<dbReference type="InterPro" id="IPR017208">
    <property type="entry name" value="UCP037442_abhydr"/>
</dbReference>
<dbReference type="PIRSF" id="PIRSF037442">
    <property type="entry name" value="UCP037442_abhydr"/>
    <property type="match status" value="1"/>
</dbReference>
<reference evidence="2 3" key="1">
    <citation type="submission" date="2020-08" db="EMBL/GenBank/DDBJ databases">
        <title>Genome sequence of Thermomonas carbonis KCTC 42013T.</title>
        <authorList>
            <person name="Hyun D.-W."/>
            <person name="Bae J.-W."/>
        </authorList>
    </citation>
    <scope>NUCLEOTIDE SEQUENCE [LARGE SCALE GENOMIC DNA]</scope>
    <source>
        <strain evidence="2 3">KCTC 42013</strain>
    </source>
</reference>
<dbReference type="KEGG" id="tcn:H9L16_15405"/>
<evidence type="ECO:0000313" key="2">
    <source>
        <dbReference type="EMBL" id="QNN71715.1"/>
    </source>
</evidence>
<dbReference type="InterPro" id="IPR022742">
    <property type="entry name" value="Hydrolase_4"/>
</dbReference>
<dbReference type="EMBL" id="CP060719">
    <property type="protein sequence ID" value="QNN71715.1"/>
    <property type="molecule type" value="Genomic_DNA"/>
</dbReference>
<keyword evidence="2" id="KW-0378">Hydrolase</keyword>
<protein>
    <submittedName>
        <fullName evidence="2">Alpha/beta hydrolase</fullName>
    </submittedName>
</protein>
<organism evidence="2 3">
    <name type="scientific">Thermomonas carbonis</name>
    <dbReference type="NCBI Taxonomy" id="1463158"/>
    <lineage>
        <taxon>Bacteria</taxon>
        <taxon>Pseudomonadati</taxon>
        <taxon>Pseudomonadota</taxon>
        <taxon>Gammaproteobacteria</taxon>
        <taxon>Lysobacterales</taxon>
        <taxon>Lysobacteraceae</taxon>
        <taxon>Thermomonas</taxon>
    </lineage>
</organism>
<proteinExistence type="predicted"/>
<feature type="domain" description="Serine aminopeptidase S33" evidence="1">
    <location>
        <begin position="26"/>
        <end position="146"/>
    </location>
</feature>
<accession>A0A7G9SV40</accession>
<gene>
    <name evidence="2" type="ORF">H9L16_15405</name>
</gene>
<keyword evidence="3" id="KW-1185">Reference proteome</keyword>
<dbReference type="GO" id="GO:0016787">
    <property type="term" value="F:hydrolase activity"/>
    <property type="evidence" value="ECO:0007669"/>
    <property type="project" value="UniProtKB-KW"/>
</dbReference>
<evidence type="ECO:0000259" key="1">
    <source>
        <dbReference type="Pfam" id="PF12146"/>
    </source>
</evidence>
<sequence>MMQALELPVETGDGHRCELIARIPDAPRGRVLWLAGMGMPARHYLPFADALAARGMAVFLHEWRGIGSSNLRASRGNDWGYRELLADLTASQAMADAHAPGLRRIVGGHSLGGQMSCCQLGLHPDSADALWLVASGAPYWREFAAPKRWGLLPAYQFMRWLAARNGFMPGRRIGFGGNEARSVIADWARIAISGHYAAPGVDVDLEAGMARFTGELRALTYDKDWLAPPVSTAFLTGKLPNAKLTAGHFDAAAAGTVADHYAWIKTPDATADWLLR</sequence>
<dbReference type="Pfam" id="PF12146">
    <property type="entry name" value="Hydrolase_4"/>
    <property type="match status" value="1"/>
</dbReference>
<dbReference type="SUPFAM" id="SSF53474">
    <property type="entry name" value="alpha/beta-Hydrolases"/>
    <property type="match status" value="1"/>
</dbReference>
<name>A0A7G9SV40_9GAMM</name>
<dbReference type="InterPro" id="IPR029058">
    <property type="entry name" value="AB_hydrolase_fold"/>
</dbReference>
<evidence type="ECO:0000313" key="3">
    <source>
        <dbReference type="Proteomes" id="UP000515804"/>
    </source>
</evidence>
<dbReference type="Proteomes" id="UP000515804">
    <property type="component" value="Chromosome"/>
</dbReference>
<dbReference type="Gene3D" id="3.40.50.1820">
    <property type="entry name" value="alpha/beta hydrolase"/>
    <property type="match status" value="1"/>
</dbReference>